<dbReference type="AlphaFoldDB" id="A0A2H0B5R0"/>
<keyword evidence="3" id="KW-0786">Thiamine pyrophosphate</keyword>
<name>A0A2H0B5R0_9BACT</name>
<dbReference type="SUPFAM" id="SSF52518">
    <property type="entry name" value="Thiamin diphosphate-binding fold (THDP-binding)"/>
    <property type="match status" value="1"/>
</dbReference>
<dbReference type="CDD" id="cd02012">
    <property type="entry name" value="TPP_TK"/>
    <property type="match status" value="1"/>
</dbReference>
<evidence type="ECO:0000313" key="5">
    <source>
        <dbReference type="EMBL" id="PIP52982.1"/>
    </source>
</evidence>
<feature type="domain" description="Transketolase N-terminal" evidence="4">
    <location>
        <begin position="8"/>
        <end position="266"/>
    </location>
</feature>
<dbReference type="Pfam" id="PF00456">
    <property type="entry name" value="Transketolase_N"/>
    <property type="match status" value="1"/>
</dbReference>
<dbReference type="PANTHER" id="PTHR47514">
    <property type="entry name" value="TRANSKETOLASE N-TERMINAL SECTION-RELATED"/>
    <property type="match status" value="1"/>
</dbReference>
<comment type="caution">
    <text evidence="5">The sequence shown here is derived from an EMBL/GenBank/DDBJ whole genome shotgun (WGS) entry which is preliminary data.</text>
</comment>
<dbReference type="Gene3D" id="3.40.50.970">
    <property type="match status" value="1"/>
</dbReference>
<comment type="cofactor">
    <cofactor evidence="1">
        <name>thiamine diphosphate</name>
        <dbReference type="ChEBI" id="CHEBI:58937"/>
    </cofactor>
</comment>
<dbReference type="PANTHER" id="PTHR47514:SF1">
    <property type="entry name" value="TRANSKETOLASE N-TERMINAL SECTION-RELATED"/>
    <property type="match status" value="1"/>
</dbReference>
<comment type="similarity">
    <text evidence="2">Belongs to the transketolase family.</text>
</comment>
<evidence type="ECO:0000256" key="2">
    <source>
        <dbReference type="ARBA" id="ARBA00007131"/>
    </source>
</evidence>
<proteinExistence type="inferred from homology"/>
<reference evidence="5 6" key="1">
    <citation type="submission" date="2017-09" db="EMBL/GenBank/DDBJ databases">
        <title>Depth-based differentiation of microbial function through sediment-hosted aquifers and enrichment of novel symbionts in the deep terrestrial subsurface.</title>
        <authorList>
            <person name="Probst A.J."/>
            <person name="Ladd B."/>
            <person name="Jarett J.K."/>
            <person name="Geller-Mcgrath D.E."/>
            <person name="Sieber C.M."/>
            <person name="Emerson J.B."/>
            <person name="Anantharaman K."/>
            <person name="Thomas B.C."/>
            <person name="Malmstrom R."/>
            <person name="Stieglmeier M."/>
            <person name="Klingl A."/>
            <person name="Woyke T."/>
            <person name="Ryan C.M."/>
            <person name="Banfield J.F."/>
        </authorList>
    </citation>
    <scope>NUCLEOTIDE SEQUENCE [LARGE SCALE GENOMIC DNA]</scope>
    <source>
        <strain evidence="5">CG23_combo_of_CG06-09_8_20_14_all_34_8</strain>
    </source>
</reference>
<dbReference type="EMBL" id="PCSR01000084">
    <property type="protein sequence ID" value="PIP52982.1"/>
    <property type="molecule type" value="Genomic_DNA"/>
</dbReference>
<protein>
    <submittedName>
        <fullName evidence="5">Transketolase</fullName>
    </submittedName>
</protein>
<sequence length="275" mass="31041">MNKVLLQKTASLIRQDVVVMLGEAGSGHSAGSLGMADIFVSLYFQLLHHKSLNPWWNDRDRLLVSNGHICPVWYATLARAGYFEKNKIYTLRQIDSNLQGHPQFRSVPGVENTSGPLGQGVSLSIGVALAAKLKRQTWKTICITSDGEQQEGQVWEAYMAAKKFSLDNLIFIMDRNHIQIGGDTENIMPLESLREKLEAFGLFVLEIDGHDFEQIEDAYYKAMTIKKQATMIIAHTIPGKGVRFMEGDYKWHGKTPNKEETEKALRELDNNKVLF</sequence>
<evidence type="ECO:0000256" key="3">
    <source>
        <dbReference type="ARBA" id="ARBA00023052"/>
    </source>
</evidence>
<evidence type="ECO:0000259" key="4">
    <source>
        <dbReference type="Pfam" id="PF00456"/>
    </source>
</evidence>
<dbReference type="Proteomes" id="UP000229459">
    <property type="component" value="Unassembled WGS sequence"/>
</dbReference>
<evidence type="ECO:0000313" key="6">
    <source>
        <dbReference type="Proteomes" id="UP000229459"/>
    </source>
</evidence>
<accession>A0A2H0B5R0</accession>
<dbReference type="InterPro" id="IPR029061">
    <property type="entry name" value="THDP-binding"/>
</dbReference>
<evidence type="ECO:0000256" key="1">
    <source>
        <dbReference type="ARBA" id="ARBA00001964"/>
    </source>
</evidence>
<organism evidence="5 6">
    <name type="scientific">Candidatus Beckwithbacteria bacterium CG23_combo_of_CG06-09_8_20_14_all_34_8</name>
    <dbReference type="NCBI Taxonomy" id="1974497"/>
    <lineage>
        <taxon>Bacteria</taxon>
        <taxon>Candidatus Beckwithiibacteriota</taxon>
    </lineage>
</organism>
<dbReference type="InterPro" id="IPR005474">
    <property type="entry name" value="Transketolase_N"/>
</dbReference>
<gene>
    <name evidence="5" type="ORF">COX08_03490</name>
</gene>